<dbReference type="InterPro" id="IPR051534">
    <property type="entry name" value="CBASS_pafABC_assoc_protein"/>
</dbReference>
<dbReference type="PANTHER" id="PTHR34580:SF1">
    <property type="entry name" value="PROTEIN PAFC"/>
    <property type="match status" value="1"/>
</dbReference>
<dbReference type="EMBL" id="JACHXU010000014">
    <property type="protein sequence ID" value="MBB3208221.1"/>
    <property type="molecule type" value="Genomic_DNA"/>
</dbReference>
<feature type="domain" description="WCX" evidence="2">
    <location>
        <begin position="241"/>
        <end position="316"/>
    </location>
</feature>
<dbReference type="InterPro" id="IPR026881">
    <property type="entry name" value="WYL_dom"/>
</dbReference>
<dbReference type="InterPro" id="IPR028349">
    <property type="entry name" value="PafC-like"/>
</dbReference>
<dbReference type="Proteomes" id="UP000536179">
    <property type="component" value="Unassembled WGS sequence"/>
</dbReference>
<dbReference type="PROSITE" id="PS52050">
    <property type="entry name" value="WYL"/>
    <property type="match status" value="1"/>
</dbReference>
<protein>
    <submittedName>
        <fullName evidence="3">Putative DNA-binding transcriptional regulator YafY</fullName>
    </submittedName>
</protein>
<proteinExistence type="predicted"/>
<gene>
    <name evidence="3" type="ORF">FHS27_004048</name>
</gene>
<organism evidence="3 4">
    <name type="scientific">Aporhodopirellula rubra</name>
    <dbReference type="NCBI Taxonomy" id="980271"/>
    <lineage>
        <taxon>Bacteria</taxon>
        <taxon>Pseudomonadati</taxon>
        <taxon>Planctomycetota</taxon>
        <taxon>Planctomycetia</taxon>
        <taxon>Pirellulales</taxon>
        <taxon>Pirellulaceae</taxon>
        <taxon>Aporhodopirellula</taxon>
    </lineage>
</organism>
<feature type="domain" description="WYL" evidence="1">
    <location>
        <begin position="144"/>
        <end position="212"/>
    </location>
</feature>
<evidence type="ECO:0000313" key="3">
    <source>
        <dbReference type="EMBL" id="MBB3208221.1"/>
    </source>
</evidence>
<dbReference type="RefSeq" id="WP_184306447.1">
    <property type="nucleotide sequence ID" value="NZ_JACHXU010000014.1"/>
</dbReference>
<comment type="caution">
    <text evidence="3">The sequence shown here is derived from an EMBL/GenBank/DDBJ whole genome shotgun (WGS) entry which is preliminary data.</text>
</comment>
<dbReference type="AlphaFoldDB" id="A0A7W5H7R2"/>
<sequence length="328" mass="35810">MPNQIERIITLSRIIGLGRGECDVAAIAAETSSSVKTVRRDIEAARRLGIPITDQVHAHGRKTYSIAVDALQRVNFCYDEAFAIMLCRGTATAFEGTSLGQAADAAFEKIEASLGTVAADYLATMLPKVHQRSVGGDYTQHGEIVDALMIGMESRKATFISYHSARSTEPVTYDIHPYAVAEHQGTLYVVGHSCEHHEIRTWKVERISDAEVTPVPFVRPAGFDIKTHMKGAFGVVSGQTPVTVRVRFTGSAARYAAEKLMHPSQQVVTATDGTAVATFRLTSTLEIKSWIQSFGPAAEVLEPEELQQEIIEELKQSLAQYESAEATK</sequence>
<reference evidence="3 4" key="1">
    <citation type="submission" date="2020-08" db="EMBL/GenBank/DDBJ databases">
        <title>Genomic Encyclopedia of Type Strains, Phase III (KMG-III): the genomes of soil and plant-associated and newly described type strains.</title>
        <authorList>
            <person name="Whitman W."/>
        </authorList>
    </citation>
    <scope>NUCLEOTIDE SEQUENCE [LARGE SCALE GENOMIC DNA]</scope>
    <source>
        <strain evidence="3 4">CECT 8075</strain>
    </source>
</reference>
<evidence type="ECO:0000259" key="1">
    <source>
        <dbReference type="Pfam" id="PF13280"/>
    </source>
</evidence>
<keyword evidence="3" id="KW-0238">DNA-binding</keyword>
<dbReference type="Pfam" id="PF25583">
    <property type="entry name" value="WCX"/>
    <property type="match status" value="1"/>
</dbReference>
<dbReference type="GO" id="GO:0003677">
    <property type="term" value="F:DNA binding"/>
    <property type="evidence" value="ECO:0007669"/>
    <property type="project" value="UniProtKB-KW"/>
</dbReference>
<dbReference type="PANTHER" id="PTHR34580">
    <property type="match status" value="1"/>
</dbReference>
<evidence type="ECO:0000259" key="2">
    <source>
        <dbReference type="Pfam" id="PF25583"/>
    </source>
</evidence>
<dbReference type="InterPro" id="IPR057727">
    <property type="entry name" value="WCX_dom"/>
</dbReference>
<evidence type="ECO:0000313" key="4">
    <source>
        <dbReference type="Proteomes" id="UP000536179"/>
    </source>
</evidence>
<name>A0A7W5H7R2_9BACT</name>
<dbReference type="PIRSF" id="PIRSF016838">
    <property type="entry name" value="PafC"/>
    <property type="match status" value="1"/>
</dbReference>
<accession>A0A7W5H7R2</accession>
<dbReference type="Pfam" id="PF13280">
    <property type="entry name" value="WYL"/>
    <property type="match status" value="1"/>
</dbReference>
<keyword evidence="4" id="KW-1185">Reference proteome</keyword>